<evidence type="ECO:0000313" key="6">
    <source>
        <dbReference type="EMBL" id="MDR6227595.1"/>
    </source>
</evidence>
<sequence>MSDQNRADKNSFIKGRSPILDVVVVGGGPGGLSAALVLGRSRRNVTVVDDGQPRNAVTLQSHGFLSRDGIHPLVLRKAAREQVVRYDGVTVVDDRVVHAEKTDRCFTSVTQNGQTLYSKKIIFATGVKDRLPEIPGIQEVYGRSVFLCPYCDGWERRDQPLALFGNGEELFHFVKMIFHWSRDLILFTNGPSTLTAEEKQELSMRNIRLVESPITKLESTDGQLERVVLDQGESIDRRGGFILDTRERQACIIPEQLGVPRNKRGGYQTDDHGQTRIDGLFIIGDAKNGFSSLISAASEGYEIGIMINQELIETAWR</sequence>
<dbReference type="EMBL" id="JAVDQG010000010">
    <property type="protein sequence ID" value="MDR6227595.1"/>
    <property type="molecule type" value="Genomic_DNA"/>
</dbReference>
<feature type="domain" description="FAD/NAD(P)-binding" evidence="5">
    <location>
        <begin position="21"/>
        <end position="300"/>
    </location>
</feature>
<dbReference type="InterPro" id="IPR050097">
    <property type="entry name" value="Ferredoxin-NADP_redctase_2"/>
</dbReference>
<evidence type="ECO:0000256" key="4">
    <source>
        <dbReference type="ARBA" id="ARBA00023002"/>
    </source>
</evidence>
<protein>
    <submittedName>
        <fullName evidence="6">Thioredoxin reductase</fullName>
    </submittedName>
</protein>
<name>A0ABU1IS72_9BACL</name>
<keyword evidence="7" id="KW-1185">Reference proteome</keyword>
<evidence type="ECO:0000256" key="1">
    <source>
        <dbReference type="ARBA" id="ARBA00001974"/>
    </source>
</evidence>
<dbReference type="Proteomes" id="UP001185012">
    <property type="component" value="Unassembled WGS sequence"/>
</dbReference>
<dbReference type="Pfam" id="PF07992">
    <property type="entry name" value="Pyr_redox_2"/>
    <property type="match status" value="1"/>
</dbReference>
<dbReference type="PRINTS" id="PR00368">
    <property type="entry name" value="FADPNR"/>
</dbReference>
<comment type="subunit">
    <text evidence="2">Homodimer.</text>
</comment>
<keyword evidence="4" id="KW-0560">Oxidoreductase</keyword>
<dbReference type="SUPFAM" id="SSF51905">
    <property type="entry name" value="FAD/NAD(P)-binding domain"/>
    <property type="match status" value="1"/>
</dbReference>
<organism evidence="6 7">
    <name type="scientific">Desmospora profundinema</name>
    <dbReference type="NCBI Taxonomy" id="1571184"/>
    <lineage>
        <taxon>Bacteria</taxon>
        <taxon>Bacillati</taxon>
        <taxon>Bacillota</taxon>
        <taxon>Bacilli</taxon>
        <taxon>Bacillales</taxon>
        <taxon>Thermoactinomycetaceae</taxon>
        <taxon>Desmospora</taxon>
    </lineage>
</organism>
<dbReference type="RefSeq" id="WP_309868700.1">
    <property type="nucleotide sequence ID" value="NZ_JAVDQG010000010.1"/>
</dbReference>
<dbReference type="InterPro" id="IPR023753">
    <property type="entry name" value="FAD/NAD-binding_dom"/>
</dbReference>
<dbReference type="PANTHER" id="PTHR48105">
    <property type="entry name" value="THIOREDOXIN REDUCTASE 1-RELATED-RELATED"/>
    <property type="match status" value="1"/>
</dbReference>
<accession>A0ABU1IS72</accession>
<comment type="caution">
    <text evidence="6">The sequence shown here is derived from an EMBL/GenBank/DDBJ whole genome shotgun (WGS) entry which is preliminary data.</text>
</comment>
<proteinExistence type="predicted"/>
<dbReference type="InterPro" id="IPR036188">
    <property type="entry name" value="FAD/NAD-bd_sf"/>
</dbReference>
<reference evidence="6 7" key="1">
    <citation type="submission" date="2023-07" db="EMBL/GenBank/DDBJ databases">
        <title>Genomic Encyclopedia of Type Strains, Phase IV (KMG-IV): sequencing the most valuable type-strain genomes for metagenomic binning, comparative biology and taxonomic classification.</title>
        <authorList>
            <person name="Goeker M."/>
        </authorList>
    </citation>
    <scope>NUCLEOTIDE SEQUENCE [LARGE SCALE GENOMIC DNA]</scope>
    <source>
        <strain evidence="6 7">DSM 45903</strain>
    </source>
</reference>
<comment type="cofactor">
    <cofactor evidence="1">
        <name>FAD</name>
        <dbReference type="ChEBI" id="CHEBI:57692"/>
    </cofactor>
</comment>
<evidence type="ECO:0000313" key="7">
    <source>
        <dbReference type="Proteomes" id="UP001185012"/>
    </source>
</evidence>
<dbReference type="Gene3D" id="3.50.50.60">
    <property type="entry name" value="FAD/NAD(P)-binding domain"/>
    <property type="match status" value="2"/>
</dbReference>
<evidence type="ECO:0000256" key="2">
    <source>
        <dbReference type="ARBA" id="ARBA00011738"/>
    </source>
</evidence>
<keyword evidence="3" id="KW-0285">Flavoprotein</keyword>
<dbReference type="PRINTS" id="PR00469">
    <property type="entry name" value="PNDRDTASEII"/>
</dbReference>
<evidence type="ECO:0000256" key="3">
    <source>
        <dbReference type="ARBA" id="ARBA00022630"/>
    </source>
</evidence>
<evidence type="ECO:0000259" key="5">
    <source>
        <dbReference type="Pfam" id="PF07992"/>
    </source>
</evidence>
<gene>
    <name evidence="6" type="ORF">JOE21_003618</name>
</gene>